<evidence type="ECO:0000256" key="3">
    <source>
        <dbReference type="SAM" id="MobiDB-lite"/>
    </source>
</evidence>
<dbReference type="SMART" id="SM00358">
    <property type="entry name" value="DSRM"/>
    <property type="match status" value="1"/>
</dbReference>
<dbReference type="GO" id="GO:0016442">
    <property type="term" value="C:RISC complex"/>
    <property type="evidence" value="ECO:0007669"/>
    <property type="project" value="TreeGrafter"/>
</dbReference>
<evidence type="ECO:0000256" key="2">
    <source>
        <dbReference type="PROSITE-ProRule" id="PRU00266"/>
    </source>
</evidence>
<protein>
    <recommendedName>
        <fullName evidence="4">DRBM domain-containing protein</fullName>
    </recommendedName>
</protein>
<dbReference type="SUPFAM" id="SSF54768">
    <property type="entry name" value="dsRNA-binding domain-like"/>
    <property type="match status" value="1"/>
</dbReference>
<dbReference type="PROSITE" id="PS50137">
    <property type="entry name" value="DS_RBD"/>
    <property type="match status" value="1"/>
</dbReference>
<dbReference type="InterPro" id="IPR051247">
    <property type="entry name" value="RLC_Component"/>
</dbReference>
<evidence type="ECO:0000313" key="6">
    <source>
        <dbReference type="Proteomes" id="UP001367676"/>
    </source>
</evidence>
<dbReference type="GO" id="GO:0030422">
    <property type="term" value="P:siRNA processing"/>
    <property type="evidence" value="ECO:0007669"/>
    <property type="project" value="TreeGrafter"/>
</dbReference>
<dbReference type="PANTHER" id="PTHR46205">
    <property type="entry name" value="LOQUACIOUS, ISOFORM B"/>
    <property type="match status" value="1"/>
</dbReference>
<dbReference type="InterPro" id="IPR014720">
    <property type="entry name" value="dsRBD_dom"/>
</dbReference>
<dbReference type="PANTHER" id="PTHR46205:SF3">
    <property type="entry name" value="LOQUACIOUS, ISOFORM B"/>
    <property type="match status" value="1"/>
</dbReference>
<keyword evidence="6" id="KW-1185">Reference proteome</keyword>
<evidence type="ECO:0000256" key="1">
    <source>
        <dbReference type="ARBA" id="ARBA00022884"/>
    </source>
</evidence>
<feature type="region of interest" description="Disordered" evidence="3">
    <location>
        <begin position="107"/>
        <end position="144"/>
    </location>
</feature>
<dbReference type="GO" id="GO:0003725">
    <property type="term" value="F:double-stranded RNA binding"/>
    <property type="evidence" value="ECO:0007669"/>
    <property type="project" value="TreeGrafter"/>
</dbReference>
<dbReference type="GO" id="GO:0070578">
    <property type="term" value="C:RISC-loading complex"/>
    <property type="evidence" value="ECO:0007669"/>
    <property type="project" value="TreeGrafter"/>
</dbReference>
<dbReference type="GO" id="GO:0035197">
    <property type="term" value="F:siRNA binding"/>
    <property type="evidence" value="ECO:0007669"/>
    <property type="project" value="TreeGrafter"/>
</dbReference>
<dbReference type="EMBL" id="JBBCAQ010000022">
    <property type="protein sequence ID" value="KAK7590694.1"/>
    <property type="molecule type" value="Genomic_DNA"/>
</dbReference>
<dbReference type="Proteomes" id="UP001367676">
    <property type="component" value="Unassembled WGS sequence"/>
</dbReference>
<evidence type="ECO:0000259" key="4">
    <source>
        <dbReference type="PROSITE" id="PS50137"/>
    </source>
</evidence>
<proteinExistence type="predicted"/>
<organism evidence="5 6">
    <name type="scientific">Parthenolecanium corni</name>
    <dbReference type="NCBI Taxonomy" id="536013"/>
    <lineage>
        <taxon>Eukaryota</taxon>
        <taxon>Metazoa</taxon>
        <taxon>Ecdysozoa</taxon>
        <taxon>Arthropoda</taxon>
        <taxon>Hexapoda</taxon>
        <taxon>Insecta</taxon>
        <taxon>Pterygota</taxon>
        <taxon>Neoptera</taxon>
        <taxon>Paraneoptera</taxon>
        <taxon>Hemiptera</taxon>
        <taxon>Sternorrhyncha</taxon>
        <taxon>Coccoidea</taxon>
        <taxon>Coccidae</taxon>
        <taxon>Parthenolecanium</taxon>
    </lineage>
</organism>
<dbReference type="GO" id="GO:0070920">
    <property type="term" value="P:regulation of regulatory ncRNA processing"/>
    <property type="evidence" value="ECO:0007669"/>
    <property type="project" value="TreeGrafter"/>
</dbReference>
<sequence length="223" mass="25254">MSVSQLKELHDKTRIGDPPVYTFEQFTRNFTATCSYRGEKTIGYGLSKKDSQRAAADKMLMILNNAPALPLKPIISQTKTNASCQVSKILTNEQKVKALRFLAEYEDEDPNSDARNSMAPDQQIIDEPDMRLKKDHPHKSSTLTAGSQYEDAIDTFKQIMKEMKLKFFCKVPDIKHDATSDHIVVIQIYYKVHLMAGGTGSSIEYATYTACERAINMLKVYTR</sequence>
<dbReference type="Gene3D" id="3.30.160.20">
    <property type="match status" value="1"/>
</dbReference>
<dbReference type="GO" id="GO:0005737">
    <property type="term" value="C:cytoplasm"/>
    <property type="evidence" value="ECO:0007669"/>
    <property type="project" value="TreeGrafter"/>
</dbReference>
<gene>
    <name evidence="5" type="ORF">V9T40_002307</name>
</gene>
<accession>A0AAN9TI77</accession>
<comment type="caution">
    <text evidence="5">The sequence shown here is derived from an EMBL/GenBank/DDBJ whole genome shotgun (WGS) entry which is preliminary data.</text>
</comment>
<name>A0AAN9TI77_9HEMI</name>
<dbReference type="AlphaFoldDB" id="A0AAN9TI77"/>
<dbReference type="Pfam" id="PF00035">
    <property type="entry name" value="dsrm"/>
    <property type="match status" value="1"/>
</dbReference>
<dbReference type="GO" id="GO:0005634">
    <property type="term" value="C:nucleus"/>
    <property type="evidence" value="ECO:0007669"/>
    <property type="project" value="TreeGrafter"/>
</dbReference>
<evidence type="ECO:0000313" key="5">
    <source>
        <dbReference type="EMBL" id="KAK7590694.1"/>
    </source>
</evidence>
<reference evidence="5 6" key="1">
    <citation type="submission" date="2024-03" db="EMBL/GenBank/DDBJ databases">
        <title>Adaptation during the transition from Ophiocordyceps entomopathogen to insect associate is accompanied by gene loss and intensified selection.</title>
        <authorList>
            <person name="Ward C.M."/>
            <person name="Onetto C.A."/>
            <person name="Borneman A.R."/>
        </authorList>
    </citation>
    <scope>NUCLEOTIDE SEQUENCE [LARGE SCALE GENOMIC DNA]</scope>
    <source>
        <strain evidence="5">AWRI1</strain>
        <tissue evidence="5">Single Adult Female</tissue>
    </source>
</reference>
<feature type="domain" description="DRBM" evidence="4">
    <location>
        <begin position="1"/>
        <end position="65"/>
    </location>
</feature>
<keyword evidence="1 2" id="KW-0694">RNA-binding</keyword>